<dbReference type="InterPro" id="IPR023232">
    <property type="entry name" value="Glyco_hydro_2_AS"/>
</dbReference>
<dbReference type="PROSITE" id="PS00608">
    <property type="entry name" value="GLYCOSYL_HYDROL_F2_2"/>
    <property type="match status" value="1"/>
</dbReference>
<dbReference type="InterPro" id="IPR014718">
    <property type="entry name" value="GH-type_carb-bd"/>
</dbReference>
<comment type="subunit">
    <text evidence="4">Monomer.</text>
</comment>
<dbReference type="InterPro" id="IPR006103">
    <property type="entry name" value="Glyco_hydro_2_cat"/>
</dbReference>
<name>A0A918VBN1_9FLAO</name>
<reference evidence="12" key="1">
    <citation type="journal article" date="2014" name="Int. J. Syst. Evol. Microbiol.">
        <title>Complete genome sequence of Corynebacterium casei LMG S-19264T (=DSM 44701T), isolated from a smear-ripened cheese.</title>
        <authorList>
            <consortium name="US DOE Joint Genome Institute (JGI-PGF)"/>
            <person name="Walter F."/>
            <person name="Albersmeier A."/>
            <person name="Kalinowski J."/>
            <person name="Ruckert C."/>
        </authorList>
    </citation>
    <scope>NUCLEOTIDE SEQUENCE</scope>
    <source>
        <strain evidence="12">KCTC 12710</strain>
    </source>
</reference>
<evidence type="ECO:0000313" key="13">
    <source>
        <dbReference type="Proteomes" id="UP000636004"/>
    </source>
</evidence>
<keyword evidence="7" id="KW-0106">Calcium</keyword>
<dbReference type="EC" id="3.2.1.23" evidence="5 10"/>
<dbReference type="GO" id="GO:0005990">
    <property type="term" value="P:lactose catabolic process"/>
    <property type="evidence" value="ECO:0007669"/>
    <property type="project" value="TreeGrafter"/>
</dbReference>
<evidence type="ECO:0000256" key="8">
    <source>
        <dbReference type="ARBA" id="ARBA00023295"/>
    </source>
</evidence>
<dbReference type="AlphaFoldDB" id="A0A918VBN1"/>
<dbReference type="InterPro" id="IPR006104">
    <property type="entry name" value="Glyco_hydro_2_N"/>
</dbReference>
<keyword evidence="8 10" id="KW-0326">Glycosidase</keyword>
<dbReference type="InterPro" id="IPR006101">
    <property type="entry name" value="Glyco_hydro_2"/>
</dbReference>
<evidence type="ECO:0000256" key="2">
    <source>
        <dbReference type="ARBA" id="ARBA00001913"/>
    </source>
</evidence>
<evidence type="ECO:0000256" key="9">
    <source>
        <dbReference type="ARBA" id="ARBA00032230"/>
    </source>
</evidence>
<dbReference type="GO" id="GO:0004565">
    <property type="term" value="F:beta-galactosidase activity"/>
    <property type="evidence" value="ECO:0007669"/>
    <property type="project" value="UniProtKB-EC"/>
</dbReference>
<evidence type="ECO:0000256" key="10">
    <source>
        <dbReference type="RuleBase" id="RU361154"/>
    </source>
</evidence>
<dbReference type="PROSITE" id="PS00719">
    <property type="entry name" value="GLYCOSYL_HYDROL_F2_1"/>
    <property type="match status" value="1"/>
</dbReference>
<dbReference type="InterPro" id="IPR006102">
    <property type="entry name" value="Ig-like_GH2"/>
</dbReference>
<evidence type="ECO:0000256" key="4">
    <source>
        <dbReference type="ARBA" id="ARBA00011245"/>
    </source>
</evidence>
<dbReference type="GO" id="GO:0009341">
    <property type="term" value="C:beta-galactosidase complex"/>
    <property type="evidence" value="ECO:0007669"/>
    <property type="project" value="InterPro"/>
</dbReference>
<keyword evidence="13" id="KW-1185">Reference proteome</keyword>
<evidence type="ECO:0000256" key="3">
    <source>
        <dbReference type="ARBA" id="ARBA00007401"/>
    </source>
</evidence>
<dbReference type="SMART" id="SM01038">
    <property type="entry name" value="Bgal_small_N"/>
    <property type="match status" value="1"/>
</dbReference>
<comment type="cofactor">
    <cofactor evidence="2">
        <name>Ca(2+)</name>
        <dbReference type="ChEBI" id="CHEBI:29108"/>
    </cofactor>
</comment>
<evidence type="ECO:0000256" key="5">
    <source>
        <dbReference type="ARBA" id="ARBA00012756"/>
    </source>
</evidence>
<dbReference type="Gene3D" id="3.20.20.80">
    <property type="entry name" value="Glycosidases"/>
    <property type="match status" value="1"/>
</dbReference>
<dbReference type="InterPro" id="IPR004199">
    <property type="entry name" value="B-gal_small/dom_5"/>
</dbReference>
<accession>A0A918VBN1</accession>
<protein>
    <recommendedName>
        <fullName evidence="5 10">Beta-galactosidase</fullName>
        <ecNumber evidence="5 10">3.2.1.23</ecNumber>
    </recommendedName>
    <alternativeName>
        <fullName evidence="9 10">Lactase</fullName>
    </alternativeName>
</protein>
<dbReference type="InterPro" id="IPR008979">
    <property type="entry name" value="Galactose-bd-like_sf"/>
</dbReference>
<dbReference type="InterPro" id="IPR032312">
    <property type="entry name" value="LacZ_4"/>
</dbReference>
<dbReference type="InterPro" id="IPR050347">
    <property type="entry name" value="Bact_Beta-galactosidase"/>
</dbReference>
<comment type="similarity">
    <text evidence="3 10">Belongs to the glycosyl hydrolase 2 family.</text>
</comment>
<dbReference type="InterPro" id="IPR013783">
    <property type="entry name" value="Ig-like_fold"/>
</dbReference>
<dbReference type="PRINTS" id="PR00132">
    <property type="entry name" value="GLHYDRLASE2"/>
</dbReference>
<dbReference type="InterPro" id="IPR036156">
    <property type="entry name" value="Beta-gal/glucu_dom_sf"/>
</dbReference>
<keyword evidence="6 10" id="KW-0378">Hydrolase</keyword>
<dbReference type="Proteomes" id="UP000636004">
    <property type="component" value="Unassembled WGS sequence"/>
</dbReference>
<dbReference type="Pfam" id="PF00703">
    <property type="entry name" value="Glyco_hydro_2"/>
    <property type="match status" value="1"/>
</dbReference>
<dbReference type="SUPFAM" id="SSF74650">
    <property type="entry name" value="Galactose mutarotase-like"/>
    <property type="match status" value="1"/>
</dbReference>
<gene>
    <name evidence="12" type="ORF">GCM10007028_27120</name>
</gene>
<evidence type="ECO:0000256" key="6">
    <source>
        <dbReference type="ARBA" id="ARBA00022801"/>
    </source>
</evidence>
<reference evidence="12" key="2">
    <citation type="submission" date="2020-09" db="EMBL/GenBank/DDBJ databases">
        <authorList>
            <person name="Sun Q."/>
            <person name="Kim S."/>
        </authorList>
    </citation>
    <scope>NUCLEOTIDE SEQUENCE</scope>
    <source>
        <strain evidence="12">KCTC 12710</strain>
    </source>
</reference>
<dbReference type="Gene3D" id="2.60.40.10">
    <property type="entry name" value="Immunoglobulins"/>
    <property type="match status" value="2"/>
</dbReference>
<proteinExistence type="inferred from homology"/>
<evidence type="ECO:0000256" key="1">
    <source>
        <dbReference type="ARBA" id="ARBA00001412"/>
    </source>
</evidence>
<dbReference type="GO" id="GO:0030246">
    <property type="term" value="F:carbohydrate binding"/>
    <property type="evidence" value="ECO:0007669"/>
    <property type="project" value="InterPro"/>
</dbReference>
<dbReference type="Pfam" id="PF02929">
    <property type="entry name" value="Bgal_small_N"/>
    <property type="match status" value="1"/>
</dbReference>
<comment type="catalytic activity">
    <reaction evidence="1 10">
        <text>Hydrolysis of terminal non-reducing beta-D-galactose residues in beta-D-galactosides.</text>
        <dbReference type="EC" id="3.2.1.23"/>
    </reaction>
</comment>
<dbReference type="Pfam" id="PF02836">
    <property type="entry name" value="Glyco_hydro_2_C"/>
    <property type="match status" value="1"/>
</dbReference>
<dbReference type="Pfam" id="PF16353">
    <property type="entry name" value="LacZ_4"/>
    <property type="match status" value="1"/>
</dbReference>
<dbReference type="SUPFAM" id="SSF51445">
    <property type="entry name" value="(Trans)glycosidases"/>
    <property type="match status" value="1"/>
</dbReference>
<dbReference type="SUPFAM" id="SSF49303">
    <property type="entry name" value="beta-Galactosidase/glucuronidase domain"/>
    <property type="match status" value="2"/>
</dbReference>
<dbReference type="Pfam" id="PF02837">
    <property type="entry name" value="Glyco_hydro_2_N"/>
    <property type="match status" value="1"/>
</dbReference>
<dbReference type="PANTHER" id="PTHR46323">
    <property type="entry name" value="BETA-GALACTOSIDASE"/>
    <property type="match status" value="1"/>
</dbReference>
<dbReference type="Gene3D" id="2.60.120.260">
    <property type="entry name" value="Galactose-binding domain-like"/>
    <property type="match status" value="1"/>
</dbReference>
<dbReference type="InterPro" id="IPR017853">
    <property type="entry name" value="GH"/>
</dbReference>
<organism evidence="12 13">
    <name type="scientific">Algibacter mikhailovii</name>
    <dbReference type="NCBI Taxonomy" id="425498"/>
    <lineage>
        <taxon>Bacteria</taxon>
        <taxon>Pseudomonadati</taxon>
        <taxon>Bacteroidota</taxon>
        <taxon>Flavobacteriia</taxon>
        <taxon>Flavobacteriales</taxon>
        <taxon>Flavobacteriaceae</taxon>
        <taxon>Algibacter</taxon>
    </lineage>
</organism>
<comment type="caution">
    <text evidence="12">The sequence shown here is derived from an EMBL/GenBank/DDBJ whole genome shotgun (WGS) entry which is preliminary data.</text>
</comment>
<sequence length="1020" mass="116878">MSISYSQSINNDWENQLVTQQNKEKPHATLFYDASGKDVTSLNGVWDFAFYNYVSEIPSNSIPEKWDKIEVPAAWEMQGYGLPIYTNITYPFDKNPPFIGGENGNPVGIYQTEFKVDNIKDKEIYLRFESVSSAFYLWINDKKVGYSQDSWSPAEFNISDYINKGKNVLRMQVFRWCDGSYLEDQDGWRMSGIFRDVYLVEKSKVHIKDYFFTSDLNQNAASFGLEVDLNESDNRKLKNYKLGYELSDNNGKIISKNTESLNAFKSFSDALKDVNRWSNEFPNLYTLKIKLFHKNELIDSIKSKVGFREIAISEKNELLLNGQPFIVKGVNIVEHDPIYGKHIPKDRLEKQVKLLKRYNINTVRTSHYPATPYFYKLCDEYGILVIDEANVESHGMRYGTASLAKDPTWEQAHVERIEAMIHRDKNHPSVIFWSFGNEAGNGVNMVAMQQKAKEIDTSRPTHYHSSEAPISFDTYGGGIWKNGKRHSFGRYQSVNDMIYIGKMNLDKPFLLNEYAHAMGNSIGNLQEYVDVFEQYPNLIGGCLWDWVDQGITRHVDGSYGNKIADIERAHDGCAIPGSDYYWAYGGDFGDTPNDGNFCMNGVMMADLTPSSKSEEVKKAYQEMAFNLIDIESGKIEIKNKYHLTNTNSFDFVWTLLRNGKVQRQERFDLDIMGRSKKTVTLPSWESIKHNGDEYILQISAVLKESTSWANAGYEIAFEEWIIKSDASKKSLNLAFESNPETEASENKFIVGSANTRIIFNKKSGNIESIFKNNNPIVEGGIALSFYRAPIDNDKFLVKSWNSVQLDSLIVKVDAFETEVINGNAIVTIRKTHKGNKRINYIKTVEEFRINNDAEIKNTLSIEFIGNNLPNTLPRIGYEVKLLNNYNRATWYGKGPGSSYRDRSTGMKMGIYSANINELFVNYAKPQSNGNRSEVRWLEIENLINRFKVSSTKPFNFSLQNYDIQDIINAKFTYQLKENQYSILHLDFEHGAIGNGSCGPMPMEKYLLKPSIKTYEMHIKL</sequence>
<evidence type="ECO:0000259" key="11">
    <source>
        <dbReference type="SMART" id="SM01038"/>
    </source>
</evidence>
<dbReference type="EMBL" id="BMWZ01000006">
    <property type="protein sequence ID" value="GGZ87508.1"/>
    <property type="molecule type" value="Genomic_DNA"/>
</dbReference>
<evidence type="ECO:0000256" key="7">
    <source>
        <dbReference type="ARBA" id="ARBA00022837"/>
    </source>
</evidence>
<dbReference type="PANTHER" id="PTHR46323:SF2">
    <property type="entry name" value="BETA-GALACTOSIDASE"/>
    <property type="match status" value="1"/>
</dbReference>
<dbReference type="InterPro" id="IPR023230">
    <property type="entry name" value="Glyco_hydro_2_CS"/>
</dbReference>
<dbReference type="SUPFAM" id="SSF49785">
    <property type="entry name" value="Galactose-binding domain-like"/>
    <property type="match status" value="1"/>
</dbReference>
<feature type="domain" description="Beta galactosidase small chain/" evidence="11">
    <location>
        <begin position="749"/>
        <end position="1019"/>
    </location>
</feature>
<dbReference type="Gene3D" id="2.70.98.10">
    <property type="match status" value="1"/>
</dbReference>
<dbReference type="InterPro" id="IPR011013">
    <property type="entry name" value="Gal_mutarotase_sf_dom"/>
</dbReference>
<evidence type="ECO:0000313" key="12">
    <source>
        <dbReference type="EMBL" id="GGZ87508.1"/>
    </source>
</evidence>